<sequence>MLTKKQNFLETIHGGKPDRFVNQYEYMNLIFGTDPIGRVNPYPAPGQTIVNAWGVTYSWPEGTPGGFPVHDAAHKLVKDVTKWRDLVHAPNIVFPESEWADAKKAVAAIDKNEVYAAYMVGPGIFEQCHNLMGIDDCLANLYEEPDAMKELIEYITNFELTLAEEITSKMGVNLIFHHDDWGTQISTFFSPDMFKEFFLDSYKKVYGFYKAHGIEIIVHHADSYAATLVPYMIEAGIDVWQGCLSTNNVPELVKKFGPKISFMGDLNNGVLDKADVTDEEIRKEVERTCKQNGKYYFIPNLCQGLPMSTFPGVFEKVSAEIDRMSKEVFK</sequence>
<dbReference type="InterPro" id="IPR038071">
    <property type="entry name" value="UROD/MetE-like_sf"/>
</dbReference>
<proteinExistence type="predicted"/>
<dbReference type="EMBL" id="CP001843">
    <property type="protein sequence ID" value="AEF85769.1"/>
    <property type="molecule type" value="Genomic_DNA"/>
</dbReference>
<keyword evidence="2" id="KW-0808">Transferase</keyword>
<dbReference type="GO" id="GO:0008168">
    <property type="term" value="F:methyltransferase activity"/>
    <property type="evidence" value="ECO:0007669"/>
    <property type="project" value="UniProtKB-KW"/>
</dbReference>
<accession>F5YIA4</accession>
<dbReference type="PANTHER" id="PTHR47099:SF1">
    <property type="entry name" value="METHYLCOBAMIDE:COM METHYLTRANSFERASE MTBA"/>
    <property type="match status" value="1"/>
</dbReference>
<dbReference type="Pfam" id="PF01208">
    <property type="entry name" value="URO-D"/>
    <property type="match status" value="1"/>
</dbReference>
<dbReference type="GO" id="GO:0006779">
    <property type="term" value="P:porphyrin-containing compound biosynthetic process"/>
    <property type="evidence" value="ECO:0007669"/>
    <property type="project" value="InterPro"/>
</dbReference>
<dbReference type="RefSeq" id="WP_015706727.1">
    <property type="nucleotide sequence ID" value="NC_015578.1"/>
</dbReference>
<dbReference type="STRING" id="545694.TREPR_3571"/>
<dbReference type="SUPFAM" id="SSF51726">
    <property type="entry name" value="UROD/MetE-like"/>
    <property type="match status" value="1"/>
</dbReference>
<evidence type="ECO:0000313" key="2">
    <source>
        <dbReference type="EMBL" id="AEF85769.1"/>
    </source>
</evidence>
<protein>
    <submittedName>
        <fullName evidence="2">Vanillate:corrinoid protein methyltransferase</fullName>
    </submittedName>
</protein>
<dbReference type="Proteomes" id="UP000009223">
    <property type="component" value="Chromosome"/>
</dbReference>
<dbReference type="PANTHER" id="PTHR47099">
    <property type="entry name" value="METHYLCOBAMIDE:COM METHYLTRANSFERASE MTBA"/>
    <property type="match status" value="1"/>
</dbReference>
<dbReference type="InterPro" id="IPR052024">
    <property type="entry name" value="Methanogen_methyltrans"/>
</dbReference>
<evidence type="ECO:0000259" key="1">
    <source>
        <dbReference type="Pfam" id="PF01208"/>
    </source>
</evidence>
<organism evidence="2 3">
    <name type="scientific">Treponema primitia (strain ATCC BAA-887 / DSM 12427 / ZAS-2)</name>
    <dbReference type="NCBI Taxonomy" id="545694"/>
    <lineage>
        <taxon>Bacteria</taxon>
        <taxon>Pseudomonadati</taxon>
        <taxon>Spirochaetota</taxon>
        <taxon>Spirochaetia</taxon>
        <taxon>Spirochaetales</taxon>
        <taxon>Treponemataceae</taxon>
        <taxon>Treponema</taxon>
    </lineage>
</organism>
<keyword evidence="2" id="KW-0489">Methyltransferase</keyword>
<evidence type="ECO:0000313" key="3">
    <source>
        <dbReference type="Proteomes" id="UP000009223"/>
    </source>
</evidence>
<reference evidence="2 3" key="2">
    <citation type="journal article" date="2011" name="ISME J.">
        <title>RNA-seq reveals cooperative metabolic interactions between two termite-gut spirochete species in co-culture.</title>
        <authorList>
            <person name="Rosenthal A.Z."/>
            <person name="Matson E.G."/>
            <person name="Eldar A."/>
            <person name="Leadbetter J.R."/>
        </authorList>
    </citation>
    <scope>NUCLEOTIDE SEQUENCE [LARGE SCALE GENOMIC DNA]</scope>
    <source>
        <strain evidence="3">ATCC BAA-887 / DSM 12427 / ZAS-2</strain>
    </source>
</reference>
<name>F5YIA4_TREPZ</name>
<dbReference type="Gene3D" id="3.20.20.210">
    <property type="match status" value="1"/>
</dbReference>
<feature type="domain" description="Uroporphyrinogen decarboxylase (URO-D)" evidence="1">
    <location>
        <begin position="125"/>
        <end position="312"/>
    </location>
</feature>
<dbReference type="HOGENOM" id="CLU_054162_1_0_12"/>
<dbReference type="OrthoDB" id="9815759at2"/>
<dbReference type="GO" id="GO:0032259">
    <property type="term" value="P:methylation"/>
    <property type="evidence" value="ECO:0007669"/>
    <property type="project" value="UniProtKB-KW"/>
</dbReference>
<dbReference type="AlphaFoldDB" id="F5YIA4"/>
<dbReference type="eggNOG" id="COG0407">
    <property type="taxonomic scope" value="Bacteria"/>
</dbReference>
<gene>
    <name evidence="2" type="ordered locus">TREPR_3571</name>
</gene>
<dbReference type="GO" id="GO:0004853">
    <property type="term" value="F:uroporphyrinogen decarboxylase activity"/>
    <property type="evidence" value="ECO:0007669"/>
    <property type="project" value="InterPro"/>
</dbReference>
<dbReference type="InterPro" id="IPR000257">
    <property type="entry name" value="Uroporphyrinogen_deCOase"/>
</dbReference>
<reference evidence="3" key="1">
    <citation type="submission" date="2009-12" db="EMBL/GenBank/DDBJ databases">
        <title>Complete sequence of Treponema primitia strain ZAS-2.</title>
        <authorList>
            <person name="Tetu S.G."/>
            <person name="Matson E."/>
            <person name="Ren Q."/>
            <person name="Seshadri R."/>
            <person name="Elbourne L."/>
            <person name="Hassan K.A."/>
            <person name="Durkin A."/>
            <person name="Radune D."/>
            <person name="Mohamoud Y."/>
            <person name="Shay R."/>
            <person name="Jin S."/>
            <person name="Zhang X."/>
            <person name="Lucey K."/>
            <person name="Ballor N.R."/>
            <person name="Ottesen E."/>
            <person name="Rosenthal R."/>
            <person name="Allen A."/>
            <person name="Leadbetter J.R."/>
            <person name="Paulsen I.T."/>
        </authorList>
    </citation>
    <scope>NUCLEOTIDE SEQUENCE [LARGE SCALE GENOMIC DNA]</scope>
    <source>
        <strain evidence="3">ATCC BAA-887 / DSM 12427 / ZAS-2</strain>
    </source>
</reference>
<keyword evidence="3" id="KW-1185">Reference proteome</keyword>
<dbReference type="KEGG" id="tpi:TREPR_3571"/>